<dbReference type="Proteomes" id="UP000651112">
    <property type="component" value="Unassembled WGS sequence"/>
</dbReference>
<evidence type="ECO:0000256" key="1">
    <source>
        <dbReference type="SAM" id="SignalP"/>
    </source>
</evidence>
<evidence type="ECO:0000313" key="3">
    <source>
        <dbReference type="Proteomes" id="UP000651112"/>
    </source>
</evidence>
<reference evidence="2 3" key="1">
    <citation type="submission" date="2020-08" db="EMBL/GenBank/DDBJ databases">
        <title>Sphingobacterium sp. DN00404 isolated from aquaculture water.</title>
        <authorList>
            <person name="Zhang M."/>
        </authorList>
    </citation>
    <scope>NUCLEOTIDE SEQUENCE [LARGE SCALE GENOMIC DNA]</scope>
    <source>
        <strain evidence="2 3">KCTC 42746</strain>
    </source>
</reference>
<accession>A0ABR7XS27</accession>
<dbReference type="EMBL" id="JACNYL010000002">
    <property type="protein sequence ID" value="MBD1421970.1"/>
    <property type="molecule type" value="Genomic_DNA"/>
</dbReference>
<dbReference type="PROSITE" id="PS51257">
    <property type="entry name" value="PROKAR_LIPOPROTEIN"/>
    <property type="match status" value="1"/>
</dbReference>
<keyword evidence="3" id="KW-1185">Reference proteome</keyword>
<protein>
    <recommendedName>
        <fullName evidence="4">Lipoprotein</fullName>
    </recommendedName>
</protein>
<feature type="signal peptide" evidence="1">
    <location>
        <begin position="1"/>
        <end position="20"/>
    </location>
</feature>
<feature type="chain" id="PRO_5047209698" description="Lipoprotein" evidence="1">
    <location>
        <begin position="21"/>
        <end position="216"/>
    </location>
</feature>
<name>A0ABR7XS27_9SPHI</name>
<organism evidence="2 3">
    <name type="scientific">Sphingobacterium chuzhouense</name>
    <dbReference type="NCBI Taxonomy" id="1742264"/>
    <lineage>
        <taxon>Bacteria</taxon>
        <taxon>Pseudomonadati</taxon>
        <taxon>Bacteroidota</taxon>
        <taxon>Sphingobacteriia</taxon>
        <taxon>Sphingobacteriales</taxon>
        <taxon>Sphingobacteriaceae</taxon>
        <taxon>Sphingobacterium</taxon>
    </lineage>
</organism>
<sequence length="216" mass="24506">MKLHYLLLAGSLSLSLTSCDFVSTAYKETFQIKNDTTVDTMADSILHAMTGAATQQAIETAEQVNILEDATKLDQLQEKLQAMFPGKPLSIYPPHIYFDTDRIRLQVLDPDTPENIDWYYYNAETDAWEKKEPVKTSVRIVREPIPLAAVQFSTAHRVYRQVVEKATEVEGAEIPGSIYFSFNVPKWNWNARIAGSRADYAFTADKDGKQMAFKKQ</sequence>
<dbReference type="RefSeq" id="WP_190313670.1">
    <property type="nucleotide sequence ID" value="NZ_JACNYL010000002.1"/>
</dbReference>
<evidence type="ECO:0000313" key="2">
    <source>
        <dbReference type="EMBL" id="MBD1421970.1"/>
    </source>
</evidence>
<proteinExistence type="predicted"/>
<comment type="caution">
    <text evidence="2">The sequence shown here is derived from an EMBL/GenBank/DDBJ whole genome shotgun (WGS) entry which is preliminary data.</text>
</comment>
<gene>
    <name evidence="2" type="ORF">H8B21_10355</name>
</gene>
<evidence type="ECO:0008006" key="4">
    <source>
        <dbReference type="Google" id="ProtNLM"/>
    </source>
</evidence>
<keyword evidence="1" id="KW-0732">Signal</keyword>